<keyword evidence="6" id="KW-0408">Iron</keyword>
<dbReference type="InterPro" id="IPR002338">
    <property type="entry name" value="Hemoglobin_a-typ"/>
</dbReference>
<dbReference type="GO" id="GO:0042744">
    <property type="term" value="P:hydrogen peroxide catabolic process"/>
    <property type="evidence" value="ECO:0007669"/>
    <property type="project" value="TreeGrafter"/>
</dbReference>
<keyword evidence="5" id="KW-0479">Metal-binding</keyword>
<dbReference type="EMBL" id="JANPWB010000014">
    <property type="protein sequence ID" value="KAJ1097350.1"/>
    <property type="molecule type" value="Genomic_DNA"/>
</dbReference>
<dbReference type="PANTHER" id="PTHR11442">
    <property type="entry name" value="HEMOGLOBIN FAMILY MEMBER"/>
    <property type="match status" value="1"/>
</dbReference>
<gene>
    <name evidence="9" type="ORF">NDU88_002470</name>
</gene>
<dbReference type="InterPro" id="IPR012292">
    <property type="entry name" value="Globin/Proto"/>
</dbReference>
<evidence type="ECO:0000259" key="8">
    <source>
        <dbReference type="PROSITE" id="PS01033"/>
    </source>
</evidence>
<evidence type="ECO:0000313" key="10">
    <source>
        <dbReference type="Proteomes" id="UP001066276"/>
    </source>
</evidence>
<dbReference type="InterPro" id="IPR050056">
    <property type="entry name" value="Hemoglobin_oxygen_transport"/>
</dbReference>
<dbReference type="Proteomes" id="UP001066276">
    <property type="component" value="Chromosome 10"/>
</dbReference>
<dbReference type="PANTHER" id="PTHR11442:SF48">
    <property type="entry name" value="HEMOGLOBIN SUBUNIT ALPHA"/>
    <property type="match status" value="1"/>
</dbReference>
<keyword evidence="2 7" id="KW-0813">Transport</keyword>
<dbReference type="GO" id="GO:0004601">
    <property type="term" value="F:peroxidase activity"/>
    <property type="evidence" value="ECO:0007669"/>
    <property type="project" value="TreeGrafter"/>
</dbReference>
<dbReference type="GO" id="GO:0031720">
    <property type="term" value="F:haptoglobin binding"/>
    <property type="evidence" value="ECO:0007669"/>
    <property type="project" value="TreeGrafter"/>
</dbReference>
<evidence type="ECO:0000313" key="9">
    <source>
        <dbReference type="EMBL" id="KAJ1097350.1"/>
    </source>
</evidence>
<evidence type="ECO:0000256" key="1">
    <source>
        <dbReference type="ARBA" id="ARBA00008705"/>
    </source>
</evidence>
<proteinExistence type="inferred from homology"/>
<evidence type="ECO:0000256" key="5">
    <source>
        <dbReference type="ARBA" id="ARBA00022723"/>
    </source>
</evidence>
<dbReference type="GO" id="GO:0019825">
    <property type="term" value="F:oxygen binding"/>
    <property type="evidence" value="ECO:0007669"/>
    <property type="project" value="InterPro"/>
</dbReference>
<dbReference type="Pfam" id="PF00042">
    <property type="entry name" value="Globin"/>
    <property type="match status" value="1"/>
</dbReference>
<evidence type="ECO:0000256" key="2">
    <source>
        <dbReference type="ARBA" id="ARBA00022448"/>
    </source>
</evidence>
<sequence length="142" mass="16017">MKLTAEDKHNVKAIWDHVKGHEEAIGAEALYRMFCCMPTTRIYFPAKDLSERSSYLHSHGKKVVGALTNAVAHIDDIDTAFSKLSDKHAEELMVDPANFPKLAHNILVVLGIHLKPHFTYSVHRSVDKFLSTVAYVLASKYR</sequence>
<dbReference type="CDD" id="cd08927">
    <property type="entry name" value="Hb-alpha-like"/>
    <property type="match status" value="1"/>
</dbReference>
<comment type="similarity">
    <text evidence="1 7">Belongs to the globin family.</text>
</comment>
<keyword evidence="4 7" id="KW-0561">Oxygen transport</keyword>
<dbReference type="GO" id="GO:0043177">
    <property type="term" value="F:organic acid binding"/>
    <property type="evidence" value="ECO:0007669"/>
    <property type="project" value="TreeGrafter"/>
</dbReference>
<evidence type="ECO:0000256" key="3">
    <source>
        <dbReference type="ARBA" id="ARBA00022617"/>
    </source>
</evidence>
<dbReference type="SUPFAM" id="SSF46458">
    <property type="entry name" value="Globin-like"/>
    <property type="match status" value="1"/>
</dbReference>
<dbReference type="GO" id="GO:0005344">
    <property type="term" value="F:oxygen carrier activity"/>
    <property type="evidence" value="ECO:0007669"/>
    <property type="project" value="UniProtKB-KW"/>
</dbReference>
<dbReference type="InterPro" id="IPR000971">
    <property type="entry name" value="Globin"/>
</dbReference>
<organism evidence="9 10">
    <name type="scientific">Pleurodeles waltl</name>
    <name type="common">Iberian ribbed newt</name>
    <dbReference type="NCBI Taxonomy" id="8319"/>
    <lineage>
        <taxon>Eukaryota</taxon>
        <taxon>Metazoa</taxon>
        <taxon>Chordata</taxon>
        <taxon>Craniata</taxon>
        <taxon>Vertebrata</taxon>
        <taxon>Euteleostomi</taxon>
        <taxon>Amphibia</taxon>
        <taxon>Batrachia</taxon>
        <taxon>Caudata</taxon>
        <taxon>Salamandroidea</taxon>
        <taxon>Salamandridae</taxon>
        <taxon>Pleurodelinae</taxon>
        <taxon>Pleurodeles</taxon>
    </lineage>
</organism>
<protein>
    <recommendedName>
        <fullName evidence="8">Globin domain-containing protein</fullName>
    </recommendedName>
</protein>
<keyword evidence="3 7" id="KW-0349">Heme</keyword>
<dbReference type="AlphaFoldDB" id="A0AAV7M0N1"/>
<reference evidence="9" key="1">
    <citation type="journal article" date="2022" name="bioRxiv">
        <title>Sequencing and chromosome-scale assembly of the giantPleurodeles waltlgenome.</title>
        <authorList>
            <person name="Brown T."/>
            <person name="Elewa A."/>
            <person name="Iarovenko S."/>
            <person name="Subramanian E."/>
            <person name="Araus A.J."/>
            <person name="Petzold A."/>
            <person name="Susuki M."/>
            <person name="Suzuki K.-i.T."/>
            <person name="Hayashi T."/>
            <person name="Toyoda A."/>
            <person name="Oliveira C."/>
            <person name="Osipova E."/>
            <person name="Leigh N.D."/>
            <person name="Simon A."/>
            <person name="Yun M.H."/>
        </authorList>
    </citation>
    <scope>NUCLEOTIDE SEQUENCE</scope>
    <source>
        <strain evidence="9">20211129_DDA</strain>
        <tissue evidence="9">Liver</tissue>
    </source>
</reference>
<name>A0AAV7M0N1_PLEWA</name>
<keyword evidence="10" id="KW-1185">Reference proteome</keyword>
<evidence type="ECO:0000256" key="4">
    <source>
        <dbReference type="ARBA" id="ARBA00022621"/>
    </source>
</evidence>
<evidence type="ECO:0000256" key="7">
    <source>
        <dbReference type="RuleBase" id="RU000356"/>
    </source>
</evidence>
<dbReference type="SMR" id="A0AAV7M0N1"/>
<dbReference type="PRINTS" id="PR00612">
    <property type="entry name" value="ALPHAHAEM"/>
</dbReference>
<feature type="domain" description="Globin" evidence="8">
    <location>
        <begin position="2"/>
        <end position="142"/>
    </location>
</feature>
<dbReference type="PROSITE" id="PS01033">
    <property type="entry name" value="GLOBIN"/>
    <property type="match status" value="1"/>
</dbReference>
<accession>A0AAV7M0N1</accession>
<dbReference type="GO" id="GO:0005833">
    <property type="term" value="C:hemoglobin complex"/>
    <property type="evidence" value="ECO:0007669"/>
    <property type="project" value="InterPro"/>
</dbReference>
<evidence type="ECO:0000256" key="6">
    <source>
        <dbReference type="ARBA" id="ARBA00023004"/>
    </source>
</evidence>
<dbReference type="GO" id="GO:0031838">
    <property type="term" value="C:haptoglobin-hemoglobin complex"/>
    <property type="evidence" value="ECO:0007669"/>
    <property type="project" value="TreeGrafter"/>
</dbReference>
<dbReference type="Gene3D" id="1.10.490.10">
    <property type="entry name" value="Globins"/>
    <property type="match status" value="1"/>
</dbReference>
<dbReference type="FunFam" id="1.10.490.10:FF:000002">
    <property type="entry name" value="Hemoglobin subunit alpha"/>
    <property type="match status" value="1"/>
</dbReference>
<dbReference type="GO" id="GO:0046872">
    <property type="term" value="F:metal ion binding"/>
    <property type="evidence" value="ECO:0007669"/>
    <property type="project" value="UniProtKB-KW"/>
</dbReference>
<dbReference type="InterPro" id="IPR009050">
    <property type="entry name" value="Globin-like_sf"/>
</dbReference>
<dbReference type="GO" id="GO:0072562">
    <property type="term" value="C:blood microparticle"/>
    <property type="evidence" value="ECO:0007669"/>
    <property type="project" value="TreeGrafter"/>
</dbReference>
<comment type="caution">
    <text evidence="9">The sequence shown here is derived from an EMBL/GenBank/DDBJ whole genome shotgun (WGS) entry which is preliminary data.</text>
</comment>
<dbReference type="GO" id="GO:0020037">
    <property type="term" value="F:heme binding"/>
    <property type="evidence" value="ECO:0007669"/>
    <property type="project" value="InterPro"/>
</dbReference>